<evidence type="ECO:0000313" key="2">
    <source>
        <dbReference type="Proteomes" id="UP000549695"/>
    </source>
</evidence>
<accession>A0A852W353</accession>
<gene>
    <name evidence="1" type="ORF">HDA37_000297</name>
</gene>
<reference evidence="1 2" key="1">
    <citation type="submission" date="2020-07" db="EMBL/GenBank/DDBJ databases">
        <title>Sequencing the genomes of 1000 actinobacteria strains.</title>
        <authorList>
            <person name="Klenk H.-P."/>
        </authorList>
    </citation>
    <scope>NUCLEOTIDE SEQUENCE [LARGE SCALE GENOMIC DNA]</scope>
    <source>
        <strain evidence="1 2">DSM 44749</strain>
    </source>
</reference>
<comment type="caution">
    <text evidence="1">The sequence shown here is derived from an EMBL/GenBank/DDBJ whole genome shotgun (WGS) entry which is preliminary data.</text>
</comment>
<name>A0A852W353_PSEA5</name>
<dbReference type="Proteomes" id="UP000549695">
    <property type="component" value="Unassembled WGS sequence"/>
</dbReference>
<proteinExistence type="predicted"/>
<dbReference type="EMBL" id="JACCCZ010000001">
    <property type="protein sequence ID" value="NYG00012.1"/>
    <property type="molecule type" value="Genomic_DNA"/>
</dbReference>
<dbReference type="GeneID" id="98050133"/>
<dbReference type="AlphaFoldDB" id="A0A852W353"/>
<protein>
    <submittedName>
        <fullName evidence="1">Uncharacterized protein</fullName>
    </submittedName>
</protein>
<dbReference type="RefSeq" id="WP_179759951.1">
    <property type="nucleotide sequence ID" value="NZ_BAAAJZ010000011.1"/>
</dbReference>
<keyword evidence="2" id="KW-1185">Reference proteome</keyword>
<sequence>MARRDDQQWLTAEVGRLERELGDAPSQADLDRVEARTSDHEYRLDTLDGDIATLRDAVAEADHTARSHIADLDRRLDEVEDSAVDGTRRIDDLLRRTRWLEHHLRAADGVPTADLTADPDVVGLAHAERRARERRAAHLPDATRRRHHAAVAAHAGWVRRRDEVRRAALTASREIAGDGADGPHRADLAQRYREARSALDGLAEQAGSVRRHADTARAALERDDAVRTTDAGTVASGTAAGRVLSTRLRTRLTEMVGRHELPPVWFATVLGLGPPADSAPWFDAAVAVLRYRAAYDIDDAVQALGPEPTGDAEQSARRRQAWDLTAPFRVR</sequence>
<evidence type="ECO:0000313" key="1">
    <source>
        <dbReference type="EMBL" id="NYG00012.1"/>
    </source>
</evidence>
<organism evidence="1 2">
    <name type="scientific">Pseudonocardia alni</name>
    <name type="common">Amycolata alni</name>
    <dbReference type="NCBI Taxonomy" id="33907"/>
    <lineage>
        <taxon>Bacteria</taxon>
        <taxon>Bacillati</taxon>
        <taxon>Actinomycetota</taxon>
        <taxon>Actinomycetes</taxon>
        <taxon>Pseudonocardiales</taxon>
        <taxon>Pseudonocardiaceae</taxon>
        <taxon>Pseudonocardia</taxon>
    </lineage>
</organism>